<proteinExistence type="predicted"/>
<dbReference type="InterPro" id="IPR051834">
    <property type="entry name" value="RING_finger_E3_ligase"/>
</dbReference>
<comment type="caution">
    <text evidence="6">The sequence shown here is derived from an EMBL/GenBank/DDBJ whole genome shotgun (WGS) entry which is preliminary data.</text>
</comment>
<evidence type="ECO:0000256" key="2">
    <source>
        <dbReference type="ARBA" id="ARBA00022771"/>
    </source>
</evidence>
<dbReference type="EMBL" id="JACEFO010002347">
    <property type="protein sequence ID" value="KAF8664700.1"/>
    <property type="molecule type" value="Genomic_DNA"/>
</dbReference>
<feature type="compositionally biased region" description="Basic and acidic residues" evidence="4">
    <location>
        <begin position="118"/>
        <end position="128"/>
    </location>
</feature>
<dbReference type="Proteomes" id="UP000636709">
    <property type="component" value="Unassembled WGS sequence"/>
</dbReference>
<dbReference type="OrthoDB" id="1044861at2759"/>
<evidence type="ECO:0000313" key="6">
    <source>
        <dbReference type="EMBL" id="KAF8664700.1"/>
    </source>
</evidence>
<evidence type="ECO:0000256" key="1">
    <source>
        <dbReference type="ARBA" id="ARBA00022723"/>
    </source>
</evidence>
<feature type="region of interest" description="Disordered" evidence="4">
    <location>
        <begin position="322"/>
        <end position="372"/>
    </location>
</feature>
<dbReference type="SUPFAM" id="SSF57850">
    <property type="entry name" value="RING/U-box"/>
    <property type="match status" value="1"/>
</dbReference>
<reference evidence="6" key="1">
    <citation type="submission" date="2020-07" db="EMBL/GenBank/DDBJ databases">
        <title>Genome sequence and genetic diversity analysis of an under-domesticated orphan crop, white fonio (Digitaria exilis).</title>
        <authorList>
            <person name="Bennetzen J.L."/>
            <person name="Chen S."/>
            <person name="Ma X."/>
            <person name="Wang X."/>
            <person name="Yssel A.E.J."/>
            <person name="Chaluvadi S.R."/>
            <person name="Johnson M."/>
            <person name="Gangashetty P."/>
            <person name="Hamidou F."/>
            <person name="Sanogo M.D."/>
            <person name="Zwaenepoel A."/>
            <person name="Wallace J."/>
            <person name="Van De Peer Y."/>
            <person name="Van Deynze A."/>
        </authorList>
    </citation>
    <scope>NUCLEOTIDE SEQUENCE</scope>
    <source>
        <tissue evidence="6">Leaves</tissue>
    </source>
</reference>
<evidence type="ECO:0000313" key="7">
    <source>
        <dbReference type="Proteomes" id="UP000636709"/>
    </source>
</evidence>
<keyword evidence="3" id="KW-0862">Zinc</keyword>
<dbReference type="GO" id="GO:0005634">
    <property type="term" value="C:nucleus"/>
    <property type="evidence" value="ECO:0007669"/>
    <property type="project" value="TreeGrafter"/>
</dbReference>
<keyword evidence="2" id="KW-0863">Zinc-finger</keyword>
<evidence type="ECO:0000259" key="5">
    <source>
        <dbReference type="Pfam" id="PF17123"/>
    </source>
</evidence>
<feature type="domain" description="RING-type" evidence="5">
    <location>
        <begin position="165"/>
        <end position="197"/>
    </location>
</feature>
<evidence type="ECO:0000256" key="4">
    <source>
        <dbReference type="SAM" id="MobiDB-lite"/>
    </source>
</evidence>
<gene>
    <name evidence="6" type="ORF">HU200_054417</name>
</gene>
<dbReference type="PANTHER" id="PTHR45931">
    <property type="entry name" value="SI:CH211-59O9.10"/>
    <property type="match status" value="1"/>
</dbReference>
<dbReference type="AlphaFoldDB" id="A0A835AKI1"/>
<sequence length="433" mass="47195">MAHNEATSSIRFERHHQFDEAMQVLVERGHHILVQRMILFLEQRQFHDAKRLLNEDEHGGGGGGGGGWAETPALHELHARLADTARTLVDVGYSERDTFHAVFPHTVFNFASETAGLRGDDGEPEHHSSYGNGGSGAVPAPAAAVDGLEKRTFHAGEVIGSGVTECSICFEDFVDGGEVSVMPCPSLRVHQFHPDCIAMWLGISNMLEEVRYRMYGPVRLTWPSAPSPTSGSVVAIATIPSATSHRQEHRGRKIVREKEGRNRTRWPAALVGDGMEGLGGARPSLIADFFYLARSSALANELKCMLRLGLFGNQAKLSNGRKTRNPLLYSGQPVLPPPLPHSEGRRPPPDLTSGEGGGRAADSPGGISRRRRCHVGDVAAEDRGRGGHVGRQVWEFDAAAEPDPAVDAARRAFVERRHDLKHSADLLMRIQVN</sequence>
<dbReference type="InterPro" id="IPR001841">
    <property type="entry name" value="Znf_RING"/>
</dbReference>
<dbReference type="GO" id="GO:0061630">
    <property type="term" value="F:ubiquitin protein ligase activity"/>
    <property type="evidence" value="ECO:0007669"/>
    <property type="project" value="TreeGrafter"/>
</dbReference>
<organism evidence="6 7">
    <name type="scientific">Digitaria exilis</name>
    <dbReference type="NCBI Taxonomy" id="1010633"/>
    <lineage>
        <taxon>Eukaryota</taxon>
        <taxon>Viridiplantae</taxon>
        <taxon>Streptophyta</taxon>
        <taxon>Embryophyta</taxon>
        <taxon>Tracheophyta</taxon>
        <taxon>Spermatophyta</taxon>
        <taxon>Magnoliopsida</taxon>
        <taxon>Liliopsida</taxon>
        <taxon>Poales</taxon>
        <taxon>Poaceae</taxon>
        <taxon>PACMAD clade</taxon>
        <taxon>Panicoideae</taxon>
        <taxon>Panicodae</taxon>
        <taxon>Paniceae</taxon>
        <taxon>Anthephorinae</taxon>
        <taxon>Digitaria</taxon>
    </lineage>
</organism>
<evidence type="ECO:0000256" key="3">
    <source>
        <dbReference type="ARBA" id="ARBA00022833"/>
    </source>
</evidence>
<dbReference type="GO" id="GO:0008270">
    <property type="term" value="F:zinc ion binding"/>
    <property type="evidence" value="ECO:0007669"/>
    <property type="project" value="UniProtKB-KW"/>
</dbReference>
<keyword evidence="1" id="KW-0479">Metal-binding</keyword>
<accession>A0A835AKI1</accession>
<protein>
    <recommendedName>
        <fullName evidence="5">RING-type domain-containing protein</fullName>
    </recommendedName>
</protein>
<dbReference type="Gene3D" id="3.30.40.10">
    <property type="entry name" value="Zinc/RING finger domain, C3HC4 (zinc finger)"/>
    <property type="match status" value="1"/>
</dbReference>
<keyword evidence="7" id="KW-1185">Reference proteome</keyword>
<dbReference type="InterPro" id="IPR013083">
    <property type="entry name" value="Znf_RING/FYVE/PHD"/>
</dbReference>
<feature type="region of interest" description="Disordered" evidence="4">
    <location>
        <begin position="116"/>
        <end position="136"/>
    </location>
</feature>
<dbReference type="GO" id="GO:0006511">
    <property type="term" value="P:ubiquitin-dependent protein catabolic process"/>
    <property type="evidence" value="ECO:0007669"/>
    <property type="project" value="TreeGrafter"/>
</dbReference>
<name>A0A835AKI1_9POAL</name>
<dbReference type="PANTHER" id="PTHR45931:SF3">
    <property type="entry name" value="RING ZINC FINGER-CONTAINING PROTEIN"/>
    <property type="match status" value="1"/>
</dbReference>
<dbReference type="Pfam" id="PF17123">
    <property type="entry name" value="zf-RING_11"/>
    <property type="match status" value="1"/>
</dbReference>